<dbReference type="Proteomes" id="UP000824890">
    <property type="component" value="Unassembled WGS sequence"/>
</dbReference>
<feature type="region of interest" description="Disordered" evidence="1">
    <location>
        <begin position="118"/>
        <end position="188"/>
    </location>
</feature>
<protein>
    <submittedName>
        <fullName evidence="2">Uncharacterized protein</fullName>
    </submittedName>
</protein>
<comment type="caution">
    <text evidence="2">The sequence shown here is derived from an EMBL/GenBank/DDBJ whole genome shotgun (WGS) entry which is preliminary data.</text>
</comment>
<name>A0ABQ7XM50_BRANA</name>
<proteinExistence type="predicted"/>
<reference evidence="2 3" key="1">
    <citation type="submission" date="2021-05" db="EMBL/GenBank/DDBJ databases">
        <title>Genome Assembly of Synthetic Allotetraploid Brassica napus Reveals Homoeologous Exchanges between Subgenomes.</title>
        <authorList>
            <person name="Davis J.T."/>
        </authorList>
    </citation>
    <scope>NUCLEOTIDE SEQUENCE [LARGE SCALE GENOMIC DNA]</scope>
    <source>
        <strain evidence="3">cv. Da-Ae</strain>
        <tissue evidence="2">Seedling</tissue>
    </source>
</reference>
<organism evidence="2 3">
    <name type="scientific">Brassica napus</name>
    <name type="common">Rape</name>
    <dbReference type="NCBI Taxonomy" id="3708"/>
    <lineage>
        <taxon>Eukaryota</taxon>
        <taxon>Viridiplantae</taxon>
        <taxon>Streptophyta</taxon>
        <taxon>Embryophyta</taxon>
        <taxon>Tracheophyta</taxon>
        <taxon>Spermatophyta</taxon>
        <taxon>Magnoliopsida</taxon>
        <taxon>eudicotyledons</taxon>
        <taxon>Gunneridae</taxon>
        <taxon>Pentapetalae</taxon>
        <taxon>rosids</taxon>
        <taxon>malvids</taxon>
        <taxon>Brassicales</taxon>
        <taxon>Brassicaceae</taxon>
        <taxon>Brassiceae</taxon>
        <taxon>Brassica</taxon>
    </lineage>
</organism>
<evidence type="ECO:0000313" key="2">
    <source>
        <dbReference type="EMBL" id="KAH0856484.1"/>
    </source>
</evidence>
<dbReference type="EMBL" id="JAGKQM010000019">
    <property type="protein sequence ID" value="KAH0856484.1"/>
    <property type="molecule type" value="Genomic_DNA"/>
</dbReference>
<keyword evidence="3" id="KW-1185">Reference proteome</keyword>
<evidence type="ECO:0000256" key="1">
    <source>
        <dbReference type="SAM" id="MobiDB-lite"/>
    </source>
</evidence>
<accession>A0ABQ7XM50</accession>
<gene>
    <name evidence="2" type="ORF">HID58_084745</name>
</gene>
<sequence length="188" mass="21470">MKNRDIRSFSDLAIRRRRKSMRNAALGGEKQRKLRRATEKVVEEQQSNEQAALRWSKWTAMKQATDSVTRDSRCNCCSSIWHKGENRTFTFQLKLTEFNFTSKHQSFTISHIFEKHQRPPLPSFAEQRSNNQPGEDMPRAGASDRLGIVEGGDVDPPIQSDEAVFVDSTTTNEPPTDDLCEGKMPRIA</sequence>
<evidence type="ECO:0000313" key="3">
    <source>
        <dbReference type="Proteomes" id="UP000824890"/>
    </source>
</evidence>